<name>E0TBY5_PARBH</name>
<gene>
    <name evidence="2" type="ordered locus">PB2503_01997</name>
</gene>
<proteinExistence type="inferred from homology"/>
<protein>
    <recommendedName>
        <fullName evidence="1">UPF0262 protein PB2503_01997</fullName>
    </recommendedName>
</protein>
<dbReference type="NCBIfam" id="NF002769">
    <property type="entry name" value="PRK02853.1"/>
    <property type="match status" value="1"/>
</dbReference>
<reference evidence="3" key="1">
    <citation type="submission" date="2010-08" db="EMBL/GenBank/DDBJ databases">
        <title>Genome sequence of Parvularcula bermudensis HTCC2503.</title>
        <authorList>
            <person name="Kang D.-M."/>
            <person name="Oh H.-M."/>
            <person name="Cho J.-C."/>
        </authorList>
    </citation>
    <scope>NUCLEOTIDE SEQUENCE [LARGE SCALE GENOMIC DNA]</scope>
    <source>
        <strain evidence="3">ATCC BAA-594 / HTCC2503 / KCTC 12087</strain>
    </source>
</reference>
<reference evidence="2 3" key="2">
    <citation type="journal article" date="2011" name="J. Bacteriol.">
        <title>Complete genome sequence of strain HTCC2503T of Parvularcula bermudensis, the type species of the order "Parvularculales" in the class Alphaproteobacteria.</title>
        <authorList>
            <person name="Oh H.M."/>
            <person name="Kang I."/>
            <person name="Vergin K.L."/>
            <person name="Kang D."/>
            <person name="Rhee K.H."/>
            <person name="Giovannoni S.J."/>
            <person name="Cho J.C."/>
        </authorList>
    </citation>
    <scope>NUCLEOTIDE SEQUENCE [LARGE SCALE GENOMIC DNA]</scope>
    <source>
        <strain evidence="3">ATCC BAA-594 / HTCC2503 / KCTC 12087</strain>
    </source>
</reference>
<dbReference type="Pfam" id="PF06793">
    <property type="entry name" value="UPF0262"/>
    <property type="match status" value="1"/>
</dbReference>
<dbReference type="eggNOG" id="COG5328">
    <property type="taxonomic scope" value="Bacteria"/>
</dbReference>
<keyword evidence="3" id="KW-1185">Reference proteome</keyword>
<comment type="similarity">
    <text evidence="1">Belongs to the UPF0262 family.</text>
</comment>
<dbReference type="Proteomes" id="UP000001302">
    <property type="component" value="Chromosome"/>
</dbReference>
<dbReference type="PIRSF" id="PIRSF032146">
    <property type="entry name" value="UCP032146"/>
    <property type="match status" value="1"/>
</dbReference>
<evidence type="ECO:0000256" key="1">
    <source>
        <dbReference type="HAMAP-Rule" id="MF_00678"/>
    </source>
</evidence>
<organism evidence="2 3">
    <name type="scientific">Parvularcula bermudensis (strain ATCC BAA-594 / HTCC2503 / KCTC 12087)</name>
    <dbReference type="NCBI Taxonomy" id="314260"/>
    <lineage>
        <taxon>Bacteria</taxon>
        <taxon>Pseudomonadati</taxon>
        <taxon>Pseudomonadota</taxon>
        <taxon>Alphaproteobacteria</taxon>
        <taxon>Parvularculales</taxon>
        <taxon>Parvularculaceae</taxon>
        <taxon>Parvularcula</taxon>
    </lineage>
</organism>
<dbReference type="EMBL" id="CP002156">
    <property type="protein sequence ID" value="ADM08478.1"/>
    <property type="molecule type" value="Genomic_DNA"/>
</dbReference>
<dbReference type="OrthoDB" id="9798434at2"/>
<dbReference type="InterPro" id="IPR008321">
    <property type="entry name" value="UCP032146"/>
</dbReference>
<evidence type="ECO:0000313" key="3">
    <source>
        <dbReference type="Proteomes" id="UP000001302"/>
    </source>
</evidence>
<sequence length="162" mass="18547">MTERLVAIDIDEGSLGARSSEVDHERKVAMHDLLEENRFAPVGGEDKGPYRLKLFEQNGRLVFDVSTEAGDPLIQHHLSMTPFRRLIKDYFMLCETYYDAIRAAMPEKLETVDMARRSVHNEATELLQKRLEGKISTDFDTARRLFTLICSISLRASSRGDR</sequence>
<dbReference type="RefSeq" id="WP_013299452.1">
    <property type="nucleotide sequence ID" value="NC_014414.1"/>
</dbReference>
<dbReference type="HAMAP" id="MF_00678">
    <property type="entry name" value="UPF0262"/>
    <property type="match status" value="1"/>
</dbReference>
<dbReference type="HOGENOM" id="CLU_112904_0_0_5"/>
<evidence type="ECO:0000313" key="2">
    <source>
        <dbReference type="EMBL" id="ADM08478.1"/>
    </source>
</evidence>
<dbReference type="STRING" id="314260.PB2503_01997"/>
<accession>E0TBY5</accession>
<dbReference type="AlphaFoldDB" id="E0TBY5"/>
<dbReference type="KEGG" id="pbr:PB2503_01997"/>